<dbReference type="RefSeq" id="WP_377198259.1">
    <property type="nucleotide sequence ID" value="NZ_JBHUHF010000001.1"/>
</dbReference>
<protein>
    <submittedName>
        <fullName evidence="2">Uncharacterized protein</fullName>
    </submittedName>
</protein>
<name>A0ABW4VAC6_9MICO</name>
<dbReference type="EMBL" id="JBHUHF010000001">
    <property type="protein sequence ID" value="MFD2026417.1"/>
    <property type="molecule type" value="Genomic_DNA"/>
</dbReference>
<evidence type="ECO:0000313" key="2">
    <source>
        <dbReference type="EMBL" id="MFD2026417.1"/>
    </source>
</evidence>
<sequence>MRFADTKGGPSPASGRVLPTPSGVLALVREGRPRRPGVADESTAPCPGSRR</sequence>
<accession>A0ABW4VAC6</accession>
<reference evidence="3" key="1">
    <citation type="journal article" date="2019" name="Int. J. Syst. Evol. Microbiol.">
        <title>The Global Catalogue of Microorganisms (GCM) 10K type strain sequencing project: providing services to taxonomists for standard genome sequencing and annotation.</title>
        <authorList>
            <consortium name="The Broad Institute Genomics Platform"/>
            <consortium name="The Broad Institute Genome Sequencing Center for Infectious Disease"/>
            <person name="Wu L."/>
            <person name="Ma J."/>
        </authorList>
    </citation>
    <scope>NUCLEOTIDE SEQUENCE [LARGE SCALE GENOMIC DNA]</scope>
    <source>
        <strain evidence="3">CCM 7043</strain>
    </source>
</reference>
<proteinExistence type="predicted"/>
<evidence type="ECO:0000256" key="1">
    <source>
        <dbReference type="SAM" id="MobiDB-lite"/>
    </source>
</evidence>
<gene>
    <name evidence="2" type="ORF">ACFSL2_12940</name>
</gene>
<comment type="caution">
    <text evidence="2">The sequence shown here is derived from an EMBL/GenBank/DDBJ whole genome shotgun (WGS) entry which is preliminary data.</text>
</comment>
<feature type="region of interest" description="Disordered" evidence="1">
    <location>
        <begin position="1"/>
        <end position="51"/>
    </location>
</feature>
<dbReference type="Proteomes" id="UP001597338">
    <property type="component" value="Unassembled WGS sequence"/>
</dbReference>
<keyword evidence="3" id="KW-1185">Reference proteome</keyword>
<evidence type="ECO:0000313" key="3">
    <source>
        <dbReference type="Proteomes" id="UP001597338"/>
    </source>
</evidence>
<organism evidence="2 3">
    <name type="scientific">Promicromonospora aerolata</name>
    <dbReference type="NCBI Taxonomy" id="195749"/>
    <lineage>
        <taxon>Bacteria</taxon>
        <taxon>Bacillati</taxon>
        <taxon>Actinomycetota</taxon>
        <taxon>Actinomycetes</taxon>
        <taxon>Micrococcales</taxon>
        <taxon>Promicromonosporaceae</taxon>
        <taxon>Promicromonospora</taxon>
    </lineage>
</organism>